<keyword evidence="2" id="KW-0472">Membrane</keyword>
<evidence type="ECO:0000256" key="1">
    <source>
        <dbReference type="SAM" id="MobiDB-lite"/>
    </source>
</evidence>
<accession>A0A8S4N1A3</accession>
<organism evidence="3 4">
    <name type="scientific">Owenia fusiformis</name>
    <name type="common">Polychaete worm</name>
    <dbReference type="NCBI Taxonomy" id="6347"/>
    <lineage>
        <taxon>Eukaryota</taxon>
        <taxon>Metazoa</taxon>
        <taxon>Spiralia</taxon>
        <taxon>Lophotrochozoa</taxon>
        <taxon>Annelida</taxon>
        <taxon>Polychaeta</taxon>
        <taxon>Sedentaria</taxon>
        <taxon>Canalipalpata</taxon>
        <taxon>Sabellida</taxon>
        <taxon>Oweniida</taxon>
        <taxon>Oweniidae</taxon>
        <taxon>Owenia</taxon>
    </lineage>
</organism>
<protein>
    <submittedName>
        <fullName evidence="3">Uncharacterized protein</fullName>
    </submittedName>
</protein>
<keyword evidence="2" id="KW-0812">Transmembrane</keyword>
<proteinExistence type="predicted"/>
<dbReference type="AlphaFoldDB" id="A0A8S4N1A3"/>
<keyword evidence="2" id="KW-1133">Transmembrane helix</keyword>
<reference evidence="3" key="1">
    <citation type="submission" date="2022-03" db="EMBL/GenBank/DDBJ databases">
        <authorList>
            <person name="Martin C."/>
        </authorList>
    </citation>
    <scope>NUCLEOTIDE SEQUENCE</scope>
</reference>
<dbReference type="Proteomes" id="UP000749559">
    <property type="component" value="Unassembled WGS sequence"/>
</dbReference>
<keyword evidence="4" id="KW-1185">Reference proteome</keyword>
<gene>
    <name evidence="3" type="ORF">OFUS_LOCUS2366</name>
</gene>
<dbReference type="EMBL" id="CAIIXF020000001">
    <property type="protein sequence ID" value="CAH1775006.1"/>
    <property type="molecule type" value="Genomic_DNA"/>
</dbReference>
<sequence>RGLQLDGPGNDANAFSNDAMDTQPAIGRPTYGSTPVYSILGKRMKDDPSNWYVSLIEVKIYKQVKHNLLNVFPSYLFLAYFLKTLRILLMSNKWFENRMAMILKSHPIIQETV</sequence>
<evidence type="ECO:0000313" key="4">
    <source>
        <dbReference type="Proteomes" id="UP000749559"/>
    </source>
</evidence>
<feature type="region of interest" description="Disordered" evidence="1">
    <location>
        <begin position="1"/>
        <end position="25"/>
    </location>
</feature>
<feature type="transmembrane region" description="Helical" evidence="2">
    <location>
        <begin position="71"/>
        <end position="89"/>
    </location>
</feature>
<evidence type="ECO:0000313" key="3">
    <source>
        <dbReference type="EMBL" id="CAH1775006.1"/>
    </source>
</evidence>
<name>A0A8S4N1A3_OWEFU</name>
<comment type="caution">
    <text evidence="3">The sequence shown here is derived from an EMBL/GenBank/DDBJ whole genome shotgun (WGS) entry which is preliminary data.</text>
</comment>
<evidence type="ECO:0000256" key="2">
    <source>
        <dbReference type="SAM" id="Phobius"/>
    </source>
</evidence>
<feature type="non-terminal residue" evidence="3">
    <location>
        <position position="1"/>
    </location>
</feature>